<evidence type="ECO:0000313" key="3">
    <source>
        <dbReference type="EMBL" id="ASW27686.1"/>
    </source>
</evidence>
<accession>A0A248XDB8</accession>
<feature type="compositionally biased region" description="Acidic residues" evidence="1">
    <location>
        <begin position="376"/>
        <end position="389"/>
    </location>
</feature>
<gene>
    <name evidence="3" type="ORF">KPNN133_067</name>
</gene>
<dbReference type="Proteomes" id="UP000221999">
    <property type="component" value="Segment"/>
</dbReference>
<reference evidence="3 4" key="1">
    <citation type="submission" date="2017-07" db="EMBL/GenBank/DDBJ databases">
        <title>Complete Genome Sequence of the Klebsiella phage YMC16/01/N133_KPN_BP.</title>
        <authorList>
            <person name="Jeon J."/>
            <person name="Yong D."/>
            <person name="Lee K."/>
        </authorList>
    </citation>
    <scope>NUCLEOTIDE SEQUENCE [LARGE SCALE GENOMIC DNA]</scope>
</reference>
<proteinExistence type="predicted"/>
<dbReference type="InterPro" id="IPR045455">
    <property type="entry name" value="NrS-1_pol-like_helicase"/>
</dbReference>
<feature type="region of interest" description="Disordered" evidence="1">
    <location>
        <begin position="376"/>
        <end position="396"/>
    </location>
</feature>
<feature type="domain" description="NrS-1 polymerase-like helicase" evidence="2">
    <location>
        <begin position="639"/>
        <end position="748"/>
    </location>
</feature>
<evidence type="ECO:0000256" key="1">
    <source>
        <dbReference type="SAM" id="MobiDB-lite"/>
    </source>
</evidence>
<sequence length="946" mass="107851">MSQTRTLKVSFGKPGKKNLSVVKNEELTWQELVSRFEEPVRDDVTLADYLDMSVEEQRNLKNKGYFVGGQFKDGKRRKVNLECRSVVTLDIDDHADTVWDEIIYRGGIEGLKGLAYHVHTTRKHTIEKPRFRVIVPLAADVTKDEYELVVRYVAELVDENMMAVAAESFVTAQLMFMPSVCSDGEFFHQTFDGKFLDPKKAFKKYDITDPDSWPVRPDGVDSAKGITGSRQHPEDKKTTAPIITAVHRAYTPEDFIEQFLSDHYEYVGEGRYRPFGASGAASVRIYDDAFIHSDHSHSDVAHGQHTTFDTGRLVLFGDLDDGIDKDDISSPVELESYKAMEALMRQQPAVLEALAEIEAEIEEEQTEMAAALLPDFGDDEEDDDEDDLIGDTTPKRKKPKTLEEYCTEVFRLIRIAENVDDLQKVCHAIAGAPADFLQAWRRENFIPKIIEKAKELGSPMTKAFVRKEVTERKVNRLIGNGDDNRPEWLDDVVFVVSENAFYCLSDNEMRPMGKEAFNNRYFKEAIDTYGVTENGTPRIPALSAALGSNNPVPRAIRTTYDPQHPDDRLPIVGGECLLNLYRPAIIERTAYRGNEGVKLYKRLMKDLFPDDRERALVSDFVAHCVKFPGVKLPYALLVKGSRNEGKSTLKTLITRMLGKQNCNEINNDVLKEKHNGWISNRCFVGLEEVKIGGLEAYAVLEKMKPLISNSTASVRAMNKDAEQQENLANFYMMTNHENALPLDESDDRYLVVFTRFHTDDAVTEWREANREKEGVHYVQTLYEHIKDHPWQFKAYFEKYQFSEYYRPKERAPRTRYRTIVANNARSEAETILQDLLDDDRYPCITSDILIMSHLKEAFQIHGVDRSLNTKSGASFLVPQGFRAAQNTVVRIDGNLTKLSVYTRDVSLLQEDGKLSLRGKEMLKKALEKHRALEEGEGDDMENDDLI</sequence>
<organism evidence="3 4">
    <name type="scientific">Klebsiella phage YMC16/01/N133_KPN_BP</name>
    <dbReference type="NCBI Taxonomy" id="2026102"/>
    <lineage>
        <taxon>Viruses</taxon>
        <taxon>Duplodnaviria</taxon>
        <taxon>Heunggongvirae</taxon>
        <taxon>Uroviricota</taxon>
        <taxon>Caudoviricetes</taxon>
        <taxon>Casjensviridae</taxon>
        <taxon>Seodaemunguvirus</taxon>
        <taxon>Seodaemunguvirus YMC16-01N133</taxon>
    </lineage>
</organism>
<evidence type="ECO:0000259" key="2">
    <source>
        <dbReference type="Pfam" id="PF19263"/>
    </source>
</evidence>
<dbReference type="EMBL" id="MF476925">
    <property type="protein sequence ID" value="ASW27686.1"/>
    <property type="molecule type" value="Genomic_DNA"/>
</dbReference>
<keyword evidence="4" id="KW-1185">Reference proteome</keyword>
<protein>
    <recommendedName>
        <fullName evidence="2">NrS-1 polymerase-like helicase domain-containing protein</fullName>
    </recommendedName>
</protein>
<feature type="region of interest" description="Disordered" evidence="1">
    <location>
        <begin position="216"/>
        <end position="236"/>
    </location>
</feature>
<evidence type="ECO:0000313" key="4">
    <source>
        <dbReference type="Proteomes" id="UP000221999"/>
    </source>
</evidence>
<dbReference type="Pfam" id="PF19263">
    <property type="entry name" value="DUF5906"/>
    <property type="match status" value="1"/>
</dbReference>
<name>A0A248XDB8_9CAUD</name>